<reference evidence="4" key="1">
    <citation type="submission" date="2013-12" db="EMBL/GenBank/DDBJ databases">
        <authorList>
            <person name="Genoscope - CEA"/>
        </authorList>
    </citation>
    <scope>NUCLEOTIDE SEQUENCE</scope>
    <source>
        <strain evidence="4">CBS 1993</strain>
    </source>
</reference>
<reference evidence="4" key="2">
    <citation type="submission" date="2014-02" db="EMBL/GenBank/DDBJ databases">
        <title>Complete DNA sequence of /Kuraishia capsulata/ illustrates novel genomic features among budding yeasts (/Saccharomycotina/).</title>
        <authorList>
            <person name="Morales L."/>
            <person name="Noel B."/>
            <person name="Porcel B."/>
            <person name="Marcet-Houben M."/>
            <person name="Hullo M-F."/>
            <person name="Sacerdot C."/>
            <person name="Tekaia F."/>
            <person name="Leh-Louis V."/>
            <person name="Despons L."/>
            <person name="Khanna V."/>
            <person name="Aury J-M."/>
            <person name="Barbe V."/>
            <person name="Couloux A."/>
            <person name="Labadie K."/>
            <person name="Pelletier E."/>
            <person name="Souciet J-L."/>
            <person name="Boekhout T."/>
            <person name="Gabaldon T."/>
            <person name="Wincker P."/>
            <person name="Dujon B."/>
        </authorList>
    </citation>
    <scope>NUCLEOTIDE SEQUENCE</scope>
    <source>
        <strain evidence="4">CBS 1993</strain>
    </source>
</reference>
<dbReference type="Pfam" id="PF05907">
    <property type="entry name" value="CXXC_Zn-b_euk"/>
    <property type="match status" value="1"/>
</dbReference>
<name>W6MWB9_9ASCO</name>
<accession>W6MWB9</accession>
<evidence type="ECO:0000313" key="4">
    <source>
        <dbReference type="EMBL" id="CDK27175.1"/>
    </source>
</evidence>
<comment type="similarity">
    <text evidence="1">Belongs to the UPF0587 family.</text>
</comment>
<dbReference type="GO" id="GO:0008270">
    <property type="term" value="F:zinc ion binding"/>
    <property type="evidence" value="ECO:0007669"/>
    <property type="project" value="TreeGrafter"/>
</dbReference>
<dbReference type="PANTHER" id="PTHR12857:SF0">
    <property type="entry name" value="CXXC MOTIF CONTAINING ZINC BINDING PROTEIN"/>
    <property type="match status" value="1"/>
</dbReference>
<proteinExistence type="inferred from homology"/>
<dbReference type="EMBL" id="HG793128">
    <property type="protein sequence ID" value="CDK27175.1"/>
    <property type="molecule type" value="Genomic_DNA"/>
</dbReference>
<dbReference type="OrthoDB" id="10248838at2759"/>
<dbReference type="RefSeq" id="XP_022459171.1">
    <property type="nucleotide sequence ID" value="XM_022601538.1"/>
</dbReference>
<keyword evidence="5" id="KW-1185">Reference proteome</keyword>
<evidence type="ECO:0000256" key="3">
    <source>
        <dbReference type="ARBA" id="ARBA00022833"/>
    </source>
</evidence>
<organism evidence="4 5">
    <name type="scientific">Kuraishia capsulata CBS 1993</name>
    <dbReference type="NCBI Taxonomy" id="1382522"/>
    <lineage>
        <taxon>Eukaryota</taxon>
        <taxon>Fungi</taxon>
        <taxon>Dikarya</taxon>
        <taxon>Ascomycota</taxon>
        <taxon>Saccharomycotina</taxon>
        <taxon>Pichiomycetes</taxon>
        <taxon>Pichiales</taxon>
        <taxon>Pichiaceae</taxon>
        <taxon>Kuraishia</taxon>
    </lineage>
</organism>
<dbReference type="SUPFAM" id="SSF141678">
    <property type="entry name" value="MAL13P1.257-like"/>
    <property type="match status" value="1"/>
</dbReference>
<keyword evidence="2" id="KW-0479">Metal-binding</keyword>
<dbReference type="GeneID" id="34520559"/>
<gene>
    <name evidence="4" type="ORF">KUCA_T00003152001</name>
</gene>
<evidence type="ECO:0000313" key="5">
    <source>
        <dbReference type="Proteomes" id="UP000019384"/>
    </source>
</evidence>
<protein>
    <recommendedName>
        <fullName evidence="6">DUF866-domain-containing protein</fullName>
    </recommendedName>
</protein>
<sequence length="160" mass="17986">MGYSLTLSAELEGVTSLQPADSLESPFEYTFQVQCTSCREIHSKEVNINTLEKHEMSGSRGEANFVFKCQFCKRESSANITRTKKAYTIEDDKPVAILDIDSRGLEIVKFIPVGNFICSAVEGPTKFTEVDLSDNEWYDYDDNAGAEVSITDVKWDFVKN</sequence>
<dbReference type="InterPro" id="IPR008584">
    <property type="entry name" value="CXXC_Zn-binding_euk"/>
</dbReference>
<evidence type="ECO:0000256" key="2">
    <source>
        <dbReference type="ARBA" id="ARBA00022723"/>
    </source>
</evidence>
<dbReference type="STRING" id="1382522.W6MWB9"/>
<keyword evidence="3" id="KW-0862">Zinc</keyword>
<dbReference type="HOGENOM" id="CLU_114688_0_0_1"/>
<evidence type="ECO:0000256" key="1">
    <source>
        <dbReference type="ARBA" id="ARBA00007818"/>
    </source>
</evidence>
<evidence type="ECO:0008006" key="6">
    <source>
        <dbReference type="Google" id="ProtNLM"/>
    </source>
</evidence>
<dbReference type="Proteomes" id="UP000019384">
    <property type="component" value="Unassembled WGS sequence"/>
</dbReference>
<dbReference type="PANTHER" id="PTHR12857">
    <property type="entry name" value="CXXC MOTIF CONTAINING ZINC BINDING PROTEIN"/>
    <property type="match status" value="1"/>
</dbReference>
<dbReference type="AlphaFoldDB" id="W6MWB9"/>